<dbReference type="EC" id="3.1.3.18" evidence="4"/>
<dbReference type="SFLD" id="SFLDS00003">
    <property type="entry name" value="Haloacid_Dehalogenase"/>
    <property type="match status" value="1"/>
</dbReference>
<dbReference type="NCBIfam" id="TIGR01509">
    <property type="entry name" value="HAD-SF-IA-v3"/>
    <property type="match status" value="1"/>
</dbReference>
<dbReference type="AlphaFoldDB" id="A0A495VM73"/>
<dbReference type="PANTHER" id="PTHR43434:SF1">
    <property type="entry name" value="PHOSPHOGLYCOLATE PHOSPHATASE"/>
    <property type="match status" value="1"/>
</dbReference>
<comment type="caution">
    <text evidence="5">The sequence shown here is derived from an EMBL/GenBank/DDBJ whole genome shotgun (WGS) entry which is preliminary data.</text>
</comment>
<dbReference type="InterPro" id="IPR036412">
    <property type="entry name" value="HAD-like_sf"/>
</dbReference>
<dbReference type="SUPFAM" id="SSF56784">
    <property type="entry name" value="HAD-like"/>
    <property type="match status" value="1"/>
</dbReference>
<sequence>MYSTIVYDLDGTLVDSAATVAALLNGLRAEQALPPLARADYLPWLSVGGKAMVAAALDIPESEAQPFLERFRARYQALPTDPATLYPAVRETLARLRAAGTRLGLCTNKPRPLAEKVLAETGLGEYFSAVCAGHDLPTAKPHPDNLQACLAALGSRPGESLVVGDSRVDQALAEAGGADFAFFAGGYDDGVRKSTCTLTFRHHAEIFNLLSTIEQRPHHE</sequence>
<dbReference type="EMBL" id="RBXP01000018">
    <property type="protein sequence ID" value="RKT50444.1"/>
    <property type="molecule type" value="Genomic_DNA"/>
</dbReference>
<evidence type="ECO:0000256" key="3">
    <source>
        <dbReference type="ARBA" id="ARBA00006171"/>
    </source>
</evidence>
<dbReference type="GO" id="GO:0006281">
    <property type="term" value="P:DNA repair"/>
    <property type="evidence" value="ECO:0007669"/>
    <property type="project" value="TreeGrafter"/>
</dbReference>
<proteinExistence type="inferred from homology"/>
<name>A0A495VM73_9RHOO</name>
<evidence type="ECO:0000256" key="2">
    <source>
        <dbReference type="ARBA" id="ARBA00004818"/>
    </source>
</evidence>
<dbReference type="InterPro" id="IPR006439">
    <property type="entry name" value="HAD-SF_hydro_IA"/>
</dbReference>
<dbReference type="PANTHER" id="PTHR43434">
    <property type="entry name" value="PHOSPHOGLYCOLATE PHOSPHATASE"/>
    <property type="match status" value="1"/>
</dbReference>
<protein>
    <recommendedName>
        <fullName evidence="4">phosphoglycolate phosphatase</fullName>
        <ecNumber evidence="4">3.1.3.18</ecNumber>
    </recommendedName>
</protein>
<evidence type="ECO:0000256" key="4">
    <source>
        <dbReference type="ARBA" id="ARBA00013078"/>
    </source>
</evidence>
<evidence type="ECO:0000313" key="6">
    <source>
        <dbReference type="Proteomes" id="UP000270626"/>
    </source>
</evidence>
<keyword evidence="6" id="KW-1185">Reference proteome</keyword>
<reference evidence="5 6" key="1">
    <citation type="submission" date="2018-10" db="EMBL/GenBank/DDBJ databases">
        <title>Genomic Encyclopedia of Type Strains, Phase IV (KMG-IV): sequencing the most valuable type-strain genomes for metagenomic binning, comparative biology and taxonomic classification.</title>
        <authorList>
            <person name="Goeker M."/>
        </authorList>
    </citation>
    <scope>NUCLEOTIDE SEQUENCE [LARGE SCALE GENOMIC DNA]</scope>
    <source>
        <strain evidence="5 6">DSM 23841</strain>
    </source>
</reference>
<dbReference type="RefSeq" id="WP_121459275.1">
    <property type="nucleotide sequence ID" value="NZ_RBXP01000018.1"/>
</dbReference>
<organism evidence="5 6">
    <name type="scientific">Azonexus fungiphilus</name>
    <dbReference type="NCBI Taxonomy" id="146940"/>
    <lineage>
        <taxon>Bacteria</taxon>
        <taxon>Pseudomonadati</taxon>
        <taxon>Pseudomonadota</taxon>
        <taxon>Betaproteobacteria</taxon>
        <taxon>Rhodocyclales</taxon>
        <taxon>Azonexaceae</taxon>
        <taxon>Azonexus</taxon>
    </lineage>
</organism>
<gene>
    <name evidence="5" type="ORF">DFR40_3003</name>
</gene>
<evidence type="ECO:0000313" key="5">
    <source>
        <dbReference type="EMBL" id="RKT50444.1"/>
    </source>
</evidence>
<dbReference type="Pfam" id="PF00702">
    <property type="entry name" value="Hydrolase"/>
    <property type="match status" value="1"/>
</dbReference>
<dbReference type="Gene3D" id="1.10.150.240">
    <property type="entry name" value="Putative phosphatase, domain 2"/>
    <property type="match status" value="1"/>
</dbReference>
<dbReference type="SFLD" id="SFLDG01129">
    <property type="entry name" value="C1.5:_HAD__Beta-PGM__Phosphata"/>
    <property type="match status" value="1"/>
</dbReference>
<comment type="catalytic activity">
    <reaction evidence="1">
        <text>2-phosphoglycolate + H2O = glycolate + phosphate</text>
        <dbReference type="Rhea" id="RHEA:14369"/>
        <dbReference type="ChEBI" id="CHEBI:15377"/>
        <dbReference type="ChEBI" id="CHEBI:29805"/>
        <dbReference type="ChEBI" id="CHEBI:43474"/>
        <dbReference type="ChEBI" id="CHEBI:58033"/>
        <dbReference type="EC" id="3.1.3.18"/>
    </reaction>
</comment>
<accession>A0A495VM73</accession>
<dbReference type="GO" id="GO:0005829">
    <property type="term" value="C:cytosol"/>
    <property type="evidence" value="ECO:0007669"/>
    <property type="project" value="TreeGrafter"/>
</dbReference>
<dbReference type="InterPro" id="IPR023214">
    <property type="entry name" value="HAD_sf"/>
</dbReference>
<comment type="pathway">
    <text evidence="2">Organic acid metabolism; glycolate biosynthesis; glycolate from 2-phosphoglycolate: step 1/1.</text>
</comment>
<dbReference type="Gene3D" id="3.40.50.1000">
    <property type="entry name" value="HAD superfamily/HAD-like"/>
    <property type="match status" value="1"/>
</dbReference>
<dbReference type="Proteomes" id="UP000270626">
    <property type="component" value="Unassembled WGS sequence"/>
</dbReference>
<dbReference type="InterPro" id="IPR050155">
    <property type="entry name" value="HAD-like_hydrolase_sf"/>
</dbReference>
<evidence type="ECO:0000256" key="1">
    <source>
        <dbReference type="ARBA" id="ARBA00000830"/>
    </source>
</evidence>
<dbReference type="InterPro" id="IPR023198">
    <property type="entry name" value="PGP-like_dom2"/>
</dbReference>
<comment type="similarity">
    <text evidence="3">Belongs to the HAD-like hydrolase superfamily. CbbY/CbbZ/Gph/YieH family.</text>
</comment>
<dbReference type="NCBIfam" id="TIGR01549">
    <property type="entry name" value="HAD-SF-IA-v1"/>
    <property type="match status" value="1"/>
</dbReference>
<dbReference type="OrthoDB" id="9807630at2"/>
<dbReference type="GO" id="GO:0008967">
    <property type="term" value="F:phosphoglycolate phosphatase activity"/>
    <property type="evidence" value="ECO:0007669"/>
    <property type="project" value="UniProtKB-EC"/>
</dbReference>